<comment type="caution">
    <text evidence="2">The sequence shown here is derived from an EMBL/GenBank/DDBJ whole genome shotgun (WGS) entry which is preliminary data.</text>
</comment>
<proteinExistence type="predicted"/>
<dbReference type="RefSeq" id="WP_390211613.1">
    <property type="nucleotide sequence ID" value="NZ_JBHLXJ010000009.1"/>
</dbReference>
<feature type="region of interest" description="Disordered" evidence="1">
    <location>
        <begin position="62"/>
        <end position="85"/>
    </location>
</feature>
<dbReference type="EMBL" id="JBHLXJ010000009">
    <property type="protein sequence ID" value="MFC0349815.1"/>
    <property type="molecule type" value="Genomic_DNA"/>
</dbReference>
<protein>
    <submittedName>
        <fullName evidence="2">DUF3108 domain-containing protein</fullName>
    </submittedName>
</protein>
<name>A0ABV6IE92_9BURK</name>
<accession>A0ABV6IE92</accession>
<reference evidence="2 3" key="1">
    <citation type="submission" date="2024-09" db="EMBL/GenBank/DDBJ databases">
        <authorList>
            <person name="Sun Q."/>
            <person name="Mori K."/>
        </authorList>
    </citation>
    <scope>NUCLEOTIDE SEQUENCE [LARGE SCALE GENOMIC DNA]</scope>
    <source>
        <strain evidence="2 3">CCM 8677</strain>
    </source>
</reference>
<feature type="compositionally biased region" description="Polar residues" evidence="1">
    <location>
        <begin position="62"/>
        <end position="74"/>
    </location>
</feature>
<organism evidence="2 3">
    <name type="scientific">Undibacterium danionis</name>
    <dbReference type="NCBI Taxonomy" id="1812100"/>
    <lineage>
        <taxon>Bacteria</taxon>
        <taxon>Pseudomonadati</taxon>
        <taxon>Pseudomonadota</taxon>
        <taxon>Betaproteobacteria</taxon>
        <taxon>Burkholderiales</taxon>
        <taxon>Oxalobacteraceae</taxon>
        <taxon>Undibacterium</taxon>
    </lineage>
</organism>
<sequence length="371" mass="41057">MAKVFFLFQQLKHAIKRKTVVFSLATILLHVLFFGSTIWADWTPQTLQKSQPAIQISLRPTITTSNETAPQETSPKPLLQAKPSAKIQKRISQTKTKELVLEPLNPSTIQPEDLLQEVITTSEALPVDSNSSDKDHTGQVSIRIPSSIEMRLDVTHTKVNDTPTRGVATLSWQVYNNRYNLKLEVGVNLLVTTFNLYTLSSEGDIGEFGLMPGTSTDERKTKAATAIHFNHFAKTITFSASNKTVPMQNGAQDAVSLLLQLAAMGNGNPAQFSAGREFSVQVAEGRDASDFLFQIIGEEEIESKLIADGGKLKAIHIVRPPRPGAYNSKLDIWLAPSLNWYPVQIRNTESNGTVTNQVVTEFKKRVVEDDK</sequence>
<keyword evidence="3" id="KW-1185">Reference proteome</keyword>
<evidence type="ECO:0000313" key="3">
    <source>
        <dbReference type="Proteomes" id="UP001589844"/>
    </source>
</evidence>
<evidence type="ECO:0000256" key="1">
    <source>
        <dbReference type="SAM" id="MobiDB-lite"/>
    </source>
</evidence>
<dbReference type="InterPro" id="IPR021457">
    <property type="entry name" value="DUF3108"/>
</dbReference>
<evidence type="ECO:0000313" key="2">
    <source>
        <dbReference type="EMBL" id="MFC0349815.1"/>
    </source>
</evidence>
<dbReference type="Pfam" id="PF11306">
    <property type="entry name" value="DUF3108"/>
    <property type="match status" value="1"/>
</dbReference>
<dbReference type="Proteomes" id="UP001589844">
    <property type="component" value="Unassembled WGS sequence"/>
</dbReference>
<gene>
    <name evidence="2" type="ORF">ACFFJH_08350</name>
</gene>